<dbReference type="EMBL" id="JASJEU010000013">
    <property type="protein sequence ID" value="MDJ1650530.1"/>
    <property type="molecule type" value="Genomic_DNA"/>
</dbReference>
<proteinExistence type="predicted"/>
<dbReference type="RefSeq" id="WP_283831879.1">
    <property type="nucleotide sequence ID" value="NZ_JASJEU010000013.1"/>
</dbReference>
<keyword evidence="2" id="KW-1185">Reference proteome</keyword>
<evidence type="ECO:0000313" key="1">
    <source>
        <dbReference type="EMBL" id="MDJ1650530.1"/>
    </source>
</evidence>
<evidence type="ECO:0000313" key="2">
    <source>
        <dbReference type="Proteomes" id="UP001232750"/>
    </source>
</evidence>
<name>A0ABT7DLW9_9ACTN</name>
<reference evidence="1 2" key="1">
    <citation type="submission" date="2023-05" db="EMBL/GenBank/DDBJ databases">
        <title>Gordonibacter KGMB12511T sp. nov., isolated from faeces of healthy Korean.</title>
        <authorList>
            <person name="Kim H.S."/>
            <person name="Kim J.-S."/>
            <person name="Suh M.K."/>
            <person name="Eom M.K."/>
            <person name="Do H.E."/>
            <person name="Lee J.-S."/>
        </authorList>
    </citation>
    <scope>NUCLEOTIDE SEQUENCE [LARGE SCALE GENOMIC DNA]</scope>
    <source>
        <strain evidence="1 2">KGMB12511</strain>
    </source>
</reference>
<gene>
    <name evidence="1" type="ORF">QNJ86_06935</name>
</gene>
<evidence type="ECO:0008006" key="3">
    <source>
        <dbReference type="Google" id="ProtNLM"/>
    </source>
</evidence>
<accession>A0ABT7DLW9</accession>
<comment type="caution">
    <text evidence="1">The sequence shown here is derived from an EMBL/GenBank/DDBJ whole genome shotgun (WGS) entry which is preliminary data.</text>
</comment>
<organism evidence="1 2">
    <name type="scientific">Gordonibacter faecis</name>
    <dbReference type="NCBI Taxonomy" id="3047475"/>
    <lineage>
        <taxon>Bacteria</taxon>
        <taxon>Bacillati</taxon>
        <taxon>Actinomycetota</taxon>
        <taxon>Coriobacteriia</taxon>
        <taxon>Eggerthellales</taxon>
        <taxon>Eggerthellaceae</taxon>
        <taxon>Gordonibacter</taxon>
    </lineage>
</organism>
<dbReference type="Proteomes" id="UP001232750">
    <property type="component" value="Unassembled WGS sequence"/>
</dbReference>
<protein>
    <recommendedName>
        <fullName evidence="3">HEAT repeat domain-containing protein</fullName>
    </recommendedName>
</protein>
<sequence length="326" mass="38168">MTKKKESKFYFEYELKKRFLAELAYEYFVQQNVDSISMKAFYDFGEKYFSDFDWPWENWESLLDELKRSSLVIIDEKDGSLHFRHRSFLEFFAAYQLHISPNEYHENVSTALDLYFNPFWTDIAFYFFGLKKSMILSFLNQIFDYEDDQPFALVCKMRSGRLLQACWHSRTAVKIEGLLQSSSYEQTIRNSFLEYASKEDPDMPPIFADLVLLSIASESYCSVFLKPQIEQLLHEEMPDREDAILAKLCLFAGSATLIDKEEKEKLVSRFIDALKATNNKELEGRGLLYLLCSTDEDGNARKTVSRRLKAFSRKYSSIIKGLLPTP</sequence>